<sequence>MDKKDLNRRRAVLLESVLAAGALSRASRGSCITQIPAGSPRPFGRRCSAPITRGGFRSWLMLMMDMVGTRSEYRGALLSFTCKAFHTLPANGLIEFFHGLLVALEASGVRRSVLVPKGLERICDGGRERAKPMAWTRALQASSRMTSRISRSIPSPSLLLASGPPSTAVLGVQSKGVGACEEDLLRRLPHVLFDLELRTLVLFIVALVERECVLDNNELCILVLLRSKDLLELLLVII</sequence>
<reference evidence="1" key="1">
    <citation type="journal article" date="2020" name="Stud. Mycol.">
        <title>101 Dothideomycetes genomes: a test case for predicting lifestyles and emergence of pathogens.</title>
        <authorList>
            <person name="Haridas S."/>
            <person name="Albert R."/>
            <person name="Binder M."/>
            <person name="Bloem J."/>
            <person name="Labutti K."/>
            <person name="Salamov A."/>
            <person name="Andreopoulos B."/>
            <person name="Baker S."/>
            <person name="Barry K."/>
            <person name="Bills G."/>
            <person name="Bluhm B."/>
            <person name="Cannon C."/>
            <person name="Castanera R."/>
            <person name="Culley D."/>
            <person name="Daum C."/>
            <person name="Ezra D."/>
            <person name="Gonzalez J."/>
            <person name="Henrissat B."/>
            <person name="Kuo A."/>
            <person name="Liang C."/>
            <person name="Lipzen A."/>
            <person name="Lutzoni F."/>
            <person name="Magnuson J."/>
            <person name="Mondo S."/>
            <person name="Nolan M."/>
            <person name="Ohm R."/>
            <person name="Pangilinan J."/>
            <person name="Park H.-J."/>
            <person name="Ramirez L."/>
            <person name="Alfaro M."/>
            <person name="Sun H."/>
            <person name="Tritt A."/>
            <person name="Yoshinaga Y."/>
            <person name="Zwiers L.-H."/>
            <person name="Turgeon B."/>
            <person name="Goodwin S."/>
            <person name="Spatafora J."/>
            <person name="Crous P."/>
            <person name="Grigoriev I."/>
        </authorList>
    </citation>
    <scope>NUCLEOTIDE SEQUENCE</scope>
    <source>
        <strain evidence="1">CBS 107.79</strain>
    </source>
</reference>
<dbReference type="Proteomes" id="UP000800036">
    <property type="component" value="Unassembled WGS sequence"/>
</dbReference>
<protein>
    <submittedName>
        <fullName evidence="1">Uncharacterized protein</fullName>
    </submittedName>
</protein>
<accession>A0A6A5UJP7</accession>
<gene>
    <name evidence="1" type="ORF">BU23DRAFT_49796</name>
</gene>
<evidence type="ECO:0000313" key="1">
    <source>
        <dbReference type="EMBL" id="KAF1964884.1"/>
    </source>
</evidence>
<keyword evidence="2" id="KW-1185">Reference proteome</keyword>
<proteinExistence type="predicted"/>
<evidence type="ECO:0000313" key="2">
    <source>
        <dbReference type="Proteomes" id="UP000800036"/>
    </source>
</evidence>
<name>A0A6A5UJP7_9PLEO</name>
<organism evidence="1 2">
    <name type="scientific">Bimuria novae-zelandiae CBS 107.79</name>
    <dbReference type="NCBI Taxonomy" id="1447943"/>
    <lineage>
        <taxon>Eukaryota</taxon>
        <taxon>Fungi</taxon>
        <taxon>Dikarya</taxon>
        <taxon>Ascomycota</taxon>
        <taxon>Pezizomycotina</taxon>
        <taxon>Dothideomycetes</taxon>
        <taxon>Pleosporomycetidae</taxon>
        <taxon>Pleosporales</taxon>
        <taxon>Massarineae</taxon>
        <taxon>Didymosphaeriaceae</taxon>
        <taxon>Bimuria</taxon>
    </lineage>
</organism>
<dbReference type="AlphaFoldDB" id="A0A6A5UJP7"/>
<dbReference type="EMBL" id="ML976775">
    <property type="protein sequence ID" value="KAF1964884.1"/>
    <property type="molecule type" value="Genomic_DNA"/>
</dbReference>